<feature type="compositionally biased region" description="Polar residues" evidence="1">
    <location>
        <begin position="40"/>
        <end position="51"/>
    </location>
</feature>
<organism evidence="2 3">
    <name type="scientific">Rhodococcoides kyotonense</name>
    <dbReference type="NCBI Taxonomy" id="398843"/>
    <lineage>
        <taxon>Bacteria</taxon>
        <taxon>Bacillati</taxon>
        <taxon>Actinomycetota</taxon>
        <taxon>Actinomycetes</taxon>
        <taxon>Mycobacteriales</taxon>
        <taxon>Nocardiaceae</taxon>
        <taxon>Rhodococcoides</taxon>
    </lineage>
</organism>
<evidence type="ECO:0000256" key="1">
    <source>
        <dbReference type="SAM" id="MobiDB-lite"/>
    </source>
</evidence>
<accession>A0A239J1D9</accession>
<reference evidence="3" key="1">
    <citation type="submission" date="2017-06" db="EMBL/GenBank/DDBJ databases">
        <authorList>
            <person name="Varghese N."/>
            <person name="Submissions S."/>
        </authorList>
    </citation>
    <scope>NUCLEOTIDE SEQUENCE [LARGE SCALE GENOMIC DNA]</scope>
    <source>
        <strain evidence="3">JCM 23211</strain>
    </source>
</reference>
<keyword evidence="3" id="KW-1185">Reference proteome</keyword>
<gene>
    <name evidence="2" type="ORF">SAMN05421642_1081</name>
</gene>
<dbReference type="AlphaFoldDB" id="A0A239J1D9"/>
<protein>
    <recommendedName>
        <fullName evidence="4">HNH endonuclease</fullName>
    </recommendedName>
</protein>
<sequence length="131" mass="14211">LCRYHHSLKTMGAWHPTMLAGAIEYWQSNSGSTAVTLPGNTIGTTDLTGHTLTPHIPRKRRPKHTTEPDTAQADSEQKEDQDKEPTTTTATITAAPGDTASTTRPRPTPTTCWSMKLSPGERADADDPAPY</sequence>
<feature type="compositionally biased region" description="Low complexity" evidence="1">
    <location>
        <begin position="86"/>
        <end position="111"/>
    </location>
</feature>
<feature type="non-terminal residue" evidence="2">
    <location>
        <position position="1"/>
    </location>
</feature>
<dbReference type="Proteomes" id="UP000198327">
    <property type="component" value="Unassembled WGS sequence"/>
</dbReference>
<proteinExistence type="predicted"/>
<dbReference type="EMBL" id="FZOW01000008">
    <property type="protein sequence ID" value="SNS99575.1"/>
    <property type="molecule type" value="Genomic_DNA"/>
</dbReference>
<evidence type="ECO:0000313" key="3">
    <source>
        <dbReference type="Proteomes" id="UP000198327"/>
    </source>
</evidence>
<evidence type="ECO:0000313" key="2">
    <source>
        <dbReference type="EMBL" id="SNS99575.1"/>
    </source>
</evidence>
<name>A0A239J1D9_9NOCA</name>
<feature type="region of interest" description="Disordered" evidence="1">
    <location>
        <begin position="40"/>
        <end position="131"/>
    </location>
</feature>
<evidence type="ECO:0008006" key="4">
    <source>
        <dbReference type="Google" id="ProtNLM"/>
    </source>
</evidence>
<feature type="compositionally biased region" description="Basic and acidic residues" evidence="1">
    <location>
        <begin position="75"/>
        <end position="85"/>
    </location>
</feature>